<dbReference type="KEGG" id="sfol:H3H32_18345"/>
<dbReference type="Proteomes" id="UP000515369">
    <property type="component" value="Chromosome"/>
</dbReference>
<gene>
    <name evidence="1" type="ORF">H3H32_18345</name>
</gene>
<evidence type="ECO:0000313" key="1">
    <source>
        <dbReference type="EMBL" id="QMW06707.1"/>
    </source>
</evidence>
<name>A0A7G5H6G5_9BACT</name>
<evidence type="ECO:0000313" key="2">
    <source>
        <dbReference type="Proteomes" id="UP000515369"/>
    </source>
</evidence>
<dbReference type="EMBL" id="CP059732">
    <property type="protein sequence ID" value="QMW06707.1"/>
    <property type="molecule type" value="Genomic_DNA"/>
</dbReference>
<dbReference type="RefSeq" id="WP_182464101.1">
    <property type="nucleotide sequence ID" value="NZ_CP059732.1"/>
</dbReference>
<keyword evidence="2" id="KW-1185">Reference proteome</keyword>
<accession>A0A7G5H6G5</accession>
<protein>
    <submittedName>
        <fullName evidence="1">Uncharacterized protein</fullName>
    </submittedName>
</protein>
<proteinExistence type="predicted"/>
<reference evidence="1 2" key="1">
    <citation type="submission" date="2020-07" db="EMBL/GenBank/DDBJ databases">
        <title>Spirosoma foliorum sp. nov., isolated from the leaves on the Nejang mountain Korea, Republic of.</title>
        <authorList>
            <person name="Ho H."/>
            <person name="Lee Y.-J."/>
            <person name="Nurcahyanto D.-A."/>
            <person name="Kim S.-G."/>
        </authorList>
    </citation>
    <scope>NUCLEOTIDE SEQUENCE [LARGE SCALE GENOMIC DNA]</scope>
    <source>
        <strain evidence="1 2">PL0136</strain>
    </source>
</reference>
<sequence>MDEYLRKLIHDLRGNLGIIIYSLNVLDSKPTEVDQNVFEPMLLRNIASAQSLLMNLVSSRWSEQAFDNSNELFFELSSLIHSLQVKRLPTSSARIKNQMDLLVDLLVSMSDLNK</sequence>
<organism evidence="1 2">
    <name type="scientific">Spirosoma foliorum</name>
    <dbReference type="NCBI Taxonomy" id="2710596"/>
    <lineage>
        <taxon>Bacteria</taxon>
        <taxon>Pseudomonadati</taxon>
        <taxon>Bacteroidota</taxon>
        <taxon>Cytophagia</taxon>
        <taxon>Cytophagales</taxon>
        <taxon>Cytophagaceae</taxon>
        <taxon>Spirosoma</taxon>
    </lineage>
</organism>
<dbReference type="AlphaFoldDB" id="A0A7G5H6G5"/>